<dbReference type="InterPro" id="IPR052777">
    <property type="entry name" value="Acetyltransferase_Enz"/>
</dbReference>
<dbReference type="RefSeq" id="WP_242870228.1">
    <property type="nucleotide sequence ID" value="NZ_FMTO01000010.1"/>
</dbReference>
<dbReference type="Gene3D" id="3.40.630.30">
    <property type="match status" value="1"/>
</dbReference>
<dbReference type="InterPro" id="IPR016181">
    <property type="entry name" value="Acyl_CoA_acyltransferase"/>
</dbReference>
<protein>
    <submittedName>
        <fullName evidence="2">Acetyltransferase (GNAT) family protein</fullName>
    </submittedName>
</protein>
<dbReference type="GO" id="GO:0016747">
    <property type="term" value="F:acyltransferase activity, transferring groups other than amino-acyl groups"/>
    <property type="evidence" value="ECO:0007669"/>
    <property type="project" value="InterPro"/>
</dbReference>
<name>A0A1T4P9R5_9FIRM</name>
<gene>
    <name evidence="2" type="ORF">SAMN02745110_01872</name>
</gene>
<feature type="domain" description="N-acetyltransferase" evidence="1">
    <location>
        <begin position="4"/>
        <end position="126"/>
    </location>
</feature>
<dbReference type="SUPFAM" id="SSF55729">
    <property type="entry name" value="Acyl-CoA N-acyltransferases (Nat)"/>
    <property type="match status" value="1"/>
</dbReference>
<dbReference type="Proteomes" id="UP000189857">
    <property type="component" value="Unassembled WGS sequence"/>
</dbReference>
<dbReference type="PANTHER" id="PTHR43305">
    <property type="entry name" value="FAMILY N-ACETYLTRANSFERASE, PUTATIVE (AFU_ORTHOLOGUE AFUA_2G01380)-RELATED"/>
    <property type="match status" value="1"/>
</dbReference>
<evidence type="ECO:0000313" key="3">
    <source>
        <dbReference type="Proteomes" id="UP000189857"/>
    </source>
</evidence>
<dbReference type="AlphaFoldDB" id="A0A1T4P9R5"/>
<keyword evidence="2" id="KW-0808">Transferase</keyword>
<evidence type="ECO:0000259" key="1">
    <source>
        <dbReference type="PROSITE" id="PS51186"/>
    </source>
</evidence>
<accession>A0A1T4P9R5</accession>
<sequence length="126" mass="14620">MQIVDGKDYLSEVKDLIIEYSRRLSRDLSFQNIDEELQDPAHKYTAPEGEILVAIENEKVMGMVAYHRHSDERCEMKRLYVKPETRGMHLGDSLVEEIIKHARIAGYKEMVLDIIVPLKATISLYK</sequence>
<dbReference type="PROSITE" id="PS51186">
    <property type="entry name" value="GNAT"/>
    <property type="match status" value="1"/>
</dbReference>
<dbReference type="InterPro" id="IPR000182">
    <property type="entry name" value="GNAT_dom"/>
</dbReference>
<reference evidence="2 3" key="1">
    <citation type="submission" date="2017-02" db="EMBL/GenBank/DDBJ databases">
        <authorList>
            <person name="Peterson S.W."/>
        </authorList>
    </citation>
    <scope>NUCLEOTIDE SEQUENCE [LARGE SCALE GENOMIC DNA]</scope>
    <source>
        <strain evidence="2 3">ATCC 17233</strain>
    </source>
</reference>
<evidence type="ECO:0000313" key="2">
    <source>
        <dbReference type="EMBL" id="SJZ87976.1"/>
    </source>
</evidence>
<dbReference type="Pfam" id="PF00583">
    <property type="entry name" value="Acetyltransf_1"/>
    <property type="match status" value="1"/>
</dbReference>
<keyword evidence="3" id="KW-1185">Reference proteome</keyword>
<dbReference type="EMBL" id="FUXA01000011">
    <property type="protein sequence ID" value="SJZ87976.1"/>
    <property type="molecule type" value="Genomic_DNA"/>
</dbReference>
<proteinExistence type="predicted"/>
<organism evidence="2 3">
    <name type="scientific">Eubacterium ruminantium</name>
    <dbReference type="NCBI Taxonomy" id="42322"/>
    <lineage>
        <taxon>Bacteria</taxon>
        <taxon>Bacillati</taxon>
        <taxon>Bacillota</taxon>
        <taxon>Clostridia</taxon>
        <taxon>Eubacteriales</taxon>
        <taxon>Eubacteriaceae</taxon>
        <taxon>Eubacterium</taxon>
    </lineage>
</organism>
<dbReference type="CDD" id="cd04301">
    <property type="entry name" value="NAT_SF"/>
    <property type="match status" value="1"/>
</dbReference>
<dbReference type="PANTHER" id="PTHR43305:SF1">
    <property type="entry name" value="FAMILY N-ACETYLTRANSFERASE, PUTATIVE (AFU_ORTHOLOGUE AFUA_2G01380)-RELATED"/>
    <property type="match status" value="1"/>
</dbReference>